<comment type="subcellular location">
    <subcellularLocation>
        <location evidence="5">Cytoplasm</location>
    </subcellularLocation>
    <subcellularLocation>
        <location evidence="1">Membrane</location>
    </subcellularLocation>
</comment>
<keyword evidence="5" id="KW-0963">Cytoplasm</keyword>
<evidence type="ECO:0000256" key="1">
    <source>
        <dbReference type="ARBA" id="ARBA00004370"/>
    </source>
</evidence>
<evidence type="ECO:0000256" key="3">
    <source>
        <dbReference type="ARBA" id="ARBA00022695"/>
    </source>
</evidence>
<dbReference type="HAMAP" id="MF_00057">
    <property type="entry name" value="KdsB"/>
    <property type="match status" value="1"/>
</dbReference>
<comment type="caution">
    <text evidence="6">The sequence shown here is derived from an EMBL/GenBank/DDBJ whole genome shotgun (WGS) entry which is preliminary data.</text>
</comment>
<dbReference type="PANTHER" id="PTHR42866">
    <property type="entry name" value="3-DEOXY-MANNO-OCTULOSONATE CYTIDYLYLTRANSFERASE"/>
    <property type="match status" value="1"/>
</dbReference>
<dbReference type="InterPro" id="IPR003329">
    <property type="entry name" value="Cytidylyl_trans"/>
</dbReference>
<protein>
    <recommendedName>
        <fullName evidence="5">3-deoxy-manno-octulosonate cytidylyltransferase</fullName>
        <ecNumber evidence="5">2.7.7.38</ecNumber>
    </recommendedName>
    <alternativeName>
        <fullName evidence="5">CMP-2-keto-3-deoxyoctulosonic acid synthase</fullName>
        <shortName evidence="5">CKS</shortName>
        <shortName evidence="5">CMP-KDO synthase</shortName>
    </alternativeName>
</protein>
<dbReference type="PANTHER" id="PTHR42866:SF2">
    <property type="entry name" value="3-DEOXY-MANNO-OCTULOSONATE CYTIDYLYLTRANSFERASE, MITOCHONDRIAL"/>
    <property type="match status" value="1"/>
</dbReference>
<dbReference type="GO" id="GO:0009103">
    <property type="term" value="P:lipopolysaccharide biosynthetic process"/>
    <property type="evidence" value="ECO:0007669"/>
    <property type="project" value="UniProtKB-UniRule"/>
</dbReference>
<keyword evidence="4 5" id="KW-0448">Lipopolysaccharide biosynthesis</keyword>
<proteinExistence type="inferred from homology"/>
<comment type="catalytic activity">
    <reaction evidence="5">
        <text>3-deoxy-alpha-D-manno-oct-2-ulosonate + CTP = CMP-3-deoxy-beta-D-manno-octulosonate + diphosphate</text>
        <dbReference type="Rhea" id="RHEA:23448"/>
        <dbReference type="ChEBI" id="CHEBI:33019"/>
        <dbReference type="ChEBI" id="CHEBI:37563"/>
        <dbReference type="ChEBI" id="CHEBI:85986"/>
        <dbReference type="ChEBI" id="CHEBI:85987"/>
        <dbReference type="EC" id="2.7.7.38"/>
    </reaction>
</comment>
<dbReference type="Pfam" id="PF02348">
    <property type="entry name" value="CTP_transf_3"/>
    <property type="match status" value="1"/>
</dbReference>
<dbReference type="NCBIfam" id="TIGR00466">
    <property type="entry name" value="kdsB"/>
    <property type="match status" value="1"/>
</dbReference>
<keyword evidence="7" id="KW-1185">Reference proteome</keyword>
<accession>A0AAE2SFM6</accession>
<evidence type="ECO:0000313" key="6">
    <source>
        <dbReference type="EMBL" id="MBK1856014.1"/>
    </source>
</evidence>
<evidence type="ECO:0000256" key="2">
    <source>
        <dbReference type="ARBA" id="ARBA00022679"/>
    </source>
</evidence>
<dbReference type="InterPro" id="IPR004528">
    <property type="entry name" value="KdsB"/>
</dbReference>
<dbReference type="AlphaFoldDB" id="A0AAE2SFM6"/>
<dbReference type="InterPro" id="IPR029044">
    <property type="entry name" value="Nucleotide-diphossugar_trans"/>
</dbReference>
<dbReference type="Gene3D" id="3.90.550.10">
    <property type="entry name" value="Spore Coat Polysaccharide Biosynthesis Protein SpsA, Chain A"/>
    <property type="match status" value="1"/>
</dbReference>
<dbReference type="FunFam" id="3.90.550.10:FF:000011">
    <property type="entry name" value="3-deoxy-manno-octulosonate cytidylyltransferase"/>
    <property type="match status" value="1"/>
</dbReference>
<organism evidence="6 7">
    <name type="scientific">Oceaniferula flava</name>
    <dbReference type="NCBI Taxonomy" id="2800421"/>
    <lineage>
        <taxon>Bacteria</taxon>
        <taxon>Pseudomonadati</taxon>
        <taxon>Verrucomicrobiota</taxon>
        <taxon>Verrucomicrobiia</taxon>
        <taxon>Verrucomicrobiales</taxon>
        <taxon>Verrucomicrobiaceae</taxon>
        <taxon>Oceaniferula</taxon>
    </lineage>
</organism>
<evidence type="ECO:0000313" key="7">
    <source>
        <dbReference type="Proteomes" id="UP000634206"/>
    </source>
</evidence>
<dbReference type="SUPFAM" id="SSF53448">
    <property type="entry name" value="Nucleotide-diphospho-sugar transferases"/>
    <property type="match status" value="1"/>
</dbReference>
<evidence type="ECO:0000256" key="5">
    <source>
        <dbReference type="HAMAP-Rule" id="MF_00057"/>
    </source>
</evidence>
<reference evidence="6" key="1">
    <citation type="submission" date="2021-01" db="EMBL/GenBank/DDBJ databases">
        <title>Modified the classification status of verrucomicrobia.</title>
        <authorList>
            <person name="Feng X."/>
        </authorList>
    </citation>
    <scope>NUCLEOTIDE SEQUENCE</scope>
    <source>
        <strain evidence="6">5K15</strain>
    </source>
</reference>
<comment type="similarity">
    <text evidence="5">Belongs to the KdsB family.</text>
</comment>
<keyword evidence="2 5" id="KW-0808">Transferase</keyword>
<gene>
    <name evidence="5 6" type="primary">kdsB</name>
    <name evidence="6" type="ORF">JIN83_13660</name>
</gene>
<dbReference type="NCBIfam" id="NF003952">
    <property type="entry name" value="PRK05450.1-5"/>
    <property type="match status" value="1"/>
</dbReference>
<dbReference type="GO" id="GO:0033468">
    <property type="term" value="P:CMP-keto-3-deoxy-D-manno-octulosonic acid biosynthetic process"/>
    <property type="evidence" value="ECO:0007669"/>
    <property type="project" value="UniProtKB-UniRule"/>
</dbReference>
<dbReference type="GO" id="GO:0005829">
    <property type="term" value="C:cytosol"/>
    <property type="evidence" value="ECO:0007669"/>
    <property type="project" value="TreeGrafter"/>
</dbReference>
<dbReference type="GO" id="GO:0016020">
    <property type="term" value="C:membrane"/>
    <property type="evidence" value="ECO:0007669"/>
    <property type="project" value="UniProtKB-SubCell"/>
</dbReference>
<keyword evidence="3 5" id="KW-0548">Nucleotidyltransferase</keyword>
<dbReference type="EC" id="2.7.7.38" evidence="5"/>
<name>A0AAE2SFM6_9BACT</name>
<comment type="function">
    <text evidence="5">Activates KDO (a required 8-carbon sugar) for incorporation into bacterial lipopolysaccharide in Gram-negative bacteria.</text>
</comment>
<dbReference type="GO" id="GO:0008690">
    <property type="term" value="F:3-deoxy-manno-octulosonate cytidylyltransferase activity"/>
    <property type="evidence" value="ECO:0007669"/>
    <property type="project" value="UniProtKB-UniRule"/>
</dbReference>
<comment type="pathway">
    <text evidence="5">Nucleotide-sugar biosynthesis; CMP-3-deoxy-D-manno-octulosonate biosynthesis; CMP-3-deoxy-D-manno-octulosonate from 3-deoxy-D-manno-octulosonate and CTP: step 1/1.</text>
</comment>
<dbReference type="EMBL" id="JAENIG010000009">
    <property type="protein sequence ID" value="MBK1856014.1"/>
    <property type="molecule type" value="Genomic_DNA"/>
</dbReference>
<sequence>MSAEASRGAHSINLQSKNLKQFPKESCRFSWVDHNSLPDLSNVASSGKHHLIGIIPARWASTRFPGKPLHLIAGKPLVQHVWERCQQCSILDDVVIATDDSRIEEAAKSFGAKVVMTSAEHPTGTDRIAEAAAALPNATHVINIQGDEPLIDPALIDQLGESLLADSGISMATAATPITDDALMDDPNVVKVVLAHNGDALYFSRSPLPYRRSESPALQLYRHKGIYAYRRDFLEQFVTWEPSPLELAESLEQLRALENSARIKVLITDDESPGVDTLEQAQQIEALLR</sequence>
<dbReference type="NCBIfam" id="NF009905">
    <property type="entry name" value="PRK13368.1"/>
    <property type="match status" value="1"/>
</dbReference>
<dbReference type="CDD" id="cd02517">
    <property type="entry name" value="CMP-KDO-Synthetase"/>
    <property type="match status" value="1"/>
</dbReference>
<evidence type="ECO:0000256" key="4">
    <source>
        <dbReference type="ARBA" id="ARBA00022985"/>
    </source>
</evidence>
<dbReference type="Proteomes" id="UP000634206">
    <property type="component" value="Unassembled WGS sequence"/>
</dbReference>
<dbReference type="NCBIfam" id="NF003950">
    <property type="entry name" value="PRK05450.1-3"/>
    <property type="match status" value="1"/>
</dbReference>